<evidence type="ECO:0000313" key="2">
    <source>
        <dbReference type="EMBL" id="SVA17386.1"/>
    </source>
</evidence>
<protein>
    <submittedName>
        <fullName evidence="2">Uncharacterized protein</fullName>
    </submittedName>
</protein>
<sequence>VAKWTRRRFPEPKIVGSSPIWDAHLFFFFFFICAAVQRALGPSPHRDHDSSSLEAEHRSYEPGVAGSIPAWSIQRL</sequence>
<accession>A0A381TMT3</accession>
<feature type="region of interest" description="Disordered" evidence="1">
    <location>
        <begin position="41"/>
        <end position="61"/>
    </location>
</feature>
<gene>
    <name evidence="2" type="ORF">METZ01_LOCUS70240</name>
</gene>
<organism evidence="2">
    <name type="scientific">marine metagenome</name>
    <dbReference type="NCBI Taxonomy" id="408172"/>
    <lineage>
        <taxon>unclassified sequences</taxon>
        <taxon>metagenomes</taxon>
        <taxon>ecological metagenomes</taxon>
    </lineage>
</organism>
<proteinExistence type="predicted"/>
<feature type="compositionally biased region" description="Basic and acidic residues" evidence="1">
    <location>
        <begin position="44"/>
        <end position="60"/>
    </location>
</feature>
<evidence type="ECO:0000256" key="1">
    <source>
        <dbReference type="SAM" id="MobiDB-lite"/>
    </source>
</evidence>
<feature type="non-terminal residue" evidence="2">
    <location>
        <position position="1"/>
    </location>
</feature>
<dbReference type="EMBL" id="UINC01004862">
    <property type="protein sequence ID" value="SVA17386.1"/>
    <property type="molecule type" value="Genomic_DNA"/>
</dbReference>
<reference evidence="2" key="1">
    <citation type="submission" date="2018-05" db="EMBL/GenBank/DDBJ databases">
        <authorList>
            <person name="Lanie J.A."/>
            <person name="Ng W.-L."/>
            <person name="Kazmierczak K.M."/>
            <person name="Andrzejewski T.M."/>
            <person name="Davidsen T.M."/>
            <person name="Wayne K.J."/>
            <person name="Tettelin H."/>
            <person name="Glass J.I."/>
            <person name="Rusch D."/>
            <person name="Podicherti R."/>
            <person name="Tsui H.-C.T."/>
            <person name="Winkler M.E."/>
        </authorList>
    </citation>
    <scope>NUCLEOTIDE SEQUENCE</scope>
</reference>
<name>A0A381TMT3_9ZZZZ</name>
<dbReference type="AlphaFoldDB" id="A0A381TMT3"/>